<name>A0A8S1J9R1_9CHLO</name>
<dbReference type="EMBL" id="CAJHUC010002907">
    <property type="protein sequence ID" value="CAD7704527.1"/>
    <property type="molecule type" value="Genomic_DNA"/>
</dbReference>
<keyword evidence="4" id="KW-1185">Reference proteome</keyword>
<feature type="region of interest" description="Disordered" evidence="1">
    <location>
        <begin position="1"/>
        <end position="27"/>
    </location>
</feature>
<evidence type="ECO:0000313" key="4">
    <source>
        <dbReference type="Proteomes" id="UP000708148"/>
    </source>
</evidence>
<evidence type="ECO:0000256" key="1">
    <source>
        <dbReference type="SAM" id="MobiDB-lite"/>
    </source>
</evidence>
<protein>
    <recommendedName>
        <fullName evidence="5">HEAT repeat domain-containing protein</fullName>
    </recommendedName>
</protein>
<evidence type="ECO:0000313" key="3">
    <source>
        <dbReference type="EMBL" id="CAD7704527.1"/>
    </source>
</evidence>
<proteinExistence type="predicted"/>
<evidence type="ECO:0008006" key="5">
    <source>
        <dbReference type="Google" id="ProtNLM"/>
    </source>
</evidence>
<dbReference type="AlphaFoldDB" id="A0A8S1J9R1"/>
<evidence type="ECO:0000256" key="2">
    <source>
        <dbReference type="SAM" id="Phobius"/>
    </source>
</evidence>
<dbReference type="SUPFAM" id="SSF48371">
    <property type="entry name" value="ARM repeat"/>
    <property type="match status" value="1"/>
</dbReference>
<dbReference type="Gene3D" id="1.25.10.10">
    <property type="entry name" value="Leucine-rich Repeat Variant"/>
    <property type="match status" value="2"/>
</dbReference>
<organism evidence="3 4">
    <name type="scientific">Ostreobium quekettii</name>
    <dbReference type="NCBI Taxonomy" id="121088"/>
    <lineage>
        <taxon>Eukaryota</taxon>
        <taxon>Viridiplantae</taxon>
        <taxon>Chlorophyta</taxon>
        <taxon>core chlorophytes</taxon>
        <taxon>Ulvophyceae</taxon>
        <taxon>TCBD clade</taxon>
        <taxon>Bryopsidales</taxon>
        <taxon>Ostreobineae</taxon>
        <taxon>Ostreobiaceae</taxon>
        <taxon>Ostreobium</taxon>
    </lineage>
</organism>
<sequence length="381" mass="41805">MNDTELNPPPAGDNLPTDSSGDRRPEELPPLFLIPALIVAAVIGVWALFGKMAESEEDWRQLVAEVGNNNPNRRWRAALGLAQIMRNQTIAPPVDEKPLAERREVAEALADLLNESLDTKSPDNPEEELTNREFLARTLGALKVDPVVVPVLARAASAEYEPEVRKSSLMALAMIAGRNFEQQAADAELLEPDREYEADKSVVTLKEPLPEPTLENDEAWQQIRKAMRDEDESIRHLGVFVAGLVSGPDAIRELELALLDGNAKARANAAVGLARNGSTAGFDVLIELMGSASDPVQIDDLEQVEEPERTALINQRRSEQPVILQNTIRAADSILVKLSAEQKNDLEKVLQKVVEQATVSAIRLQAQQLQRRLEAAEPADA</sequence>
<dbReference type="InterPro" id="IPR016024">
    <property type="entry name" value="ARM-type_fold"/>
</dbReference>
<reference evidence="3" key="1">
    <citation type="submission" date="2020-12" db="EMBL/GenBank/DDBJ databases">
        <authorList>
            <person name="Iha C."/>
        </authorList>
    </citation>
    <scope>NUCLEOTIDE SEQUENCE</scope>
</reference>
<accession>A0A8S1J9R1</accession>
<dbReference type="Proteomes" id="UP000708148">
    <property type="component" value="Unassembled WGS sequence"/>
</dbReference>
<keyword evidence="2" id="KW-1133">Transmembrane helix</keyword>
<feature type="transmembrane region" description="Helical" evidence="2">
    <location>
        <begin position="31"/>
        <end position="50"/>
    </location>
</feature>
<gene>
    <name evidence="3" type="ORF">OSTQU699_LOCUS9882</name>
</gene>
<keyword evidence="2" id="KW-0472">Membrane</keyword>
<dbReference type="InterPro" id="IPR011989">
    <property type="entry name" value="ARM-like"/>
</dbReference>
<comment type="caution">
    <text evidence="3">The sequence shown here is derived from an EMBL/GenBank/DDBJ whole genome shotgun (WGS) entry which is preliminary data.</text>
</comment>
<keyword evidence="2" id="KW-0812">Transmembrane</keyword>